<feature type="domain" description="6-hydroxymethylpterin diphosphokinase MptE-like" evidence="1">
    <location>
        <begin position="191"/>
        <end position="364"/>
    </location>
</feature>
<name>A0ABP2YMW3_TRESO</name>
<dbReference type="Proteomes" id="UP000016646">
    <property type="component" value="Unassembled WGS sequence"/>
</dbReference>
<evidence type="ECO:0000259" key="1">
    <source>
        <dbReference type="Pfam" id="PF01973"/>
    </source>
</evidence>
<organism evidence="2 3">
    <name type="scientific">Treponema socranskii subsp. socranskii VPI DR56BR1116 = ATCC 35536</name>
    <dbReference type="NCBI Taxonomy" id="1125725"/>
    <lineage>
        <taxon>Bacteria</taxon>
        <taxon>Pseudomonadati</taxon>
        <taxon>Spirochaetota</taxon>
        <taxon>Spirochaetia</taxon>
        <taxon>Spirochaetales</taxon>
        <taxon>Treponemataceae</taxon>
        <taxon>Treponema</taxon>
    </lineage>
</organism>
<evidence type="ECO:0000313" key="2">
    <source>
        <dbReference type="EMBL" id="ERK00382.1"/>
    </source>
</evidence>
<dbReference type="RefSeq" id="WP_021495691.1">
    <property type="nucleotide sequence ID" value="NZ_AUZJ01000002.1"/>
</dbReference>
<protein>
    <submittedName>
        <fullName evidence="2">PF01973 family protein</fullName>
    </submittedName>
</protein>
<sequence>MLIKNGEAVIENDDGNPRPVRTEGGLSVLYKGRYLYSKYAPEKAVRSAVLSKSLAPGTLVLACSPVLCLCLAELCTSLPENCFVLGCEFDAALYDFSIKHIPLGLARFAMLSPDELPNLPFMLTKRRAETKGGTPLPPAGTFRRILRADFSAGTQFFPQHYAALTEAAENAVARFWKNRVTLIKFGRRFSKNLFRNLAHLSRSVPIERVAQSVEKPIVVFGAGESMEKTARSIRNVQNAFYIVAADAALAPLFRLGIEPDAVVCEEAQSVIAPFFLGANGKRFRVFAGITSWPKLFDLCGADICYFSPHYDDTVFFDSLAARNIIPPVMPPLGSVGLTATKIALMLRKTEQVPVFVTGLDFSYRAGTTHARGAEAHTSRLASSFKTAPAANYDAAFTSFMQKIIGKDGTPFFTSPALFSYAQTFRAYFSQSPNLFDAGTTGIDLGIPKKDADELIRESDNTAGTETDIVRKDADGKAAHAEKTIAEGTAFSERKALSVRDFYEEEERSLKRLKNILSSGQNMSENERSAEIEKLLLSREYLYLHFPDGLKASLDLSFLKRVRAEIDFFIKDIAVGKSILEKN</sequence>
<dbReference type="EMBL" id="AVQI01000067">
    <property type="protein sequence ID" value="ERK00382.1"/>
    <property type="molecule type" value="Genomic_DNA"/>
</dbReference>
<gene>
    <name evidence="2" type="ORF">HMPREF0860_1108</name>
</gene>
<keyword evidence="3" id="KW-1185">Reference proteome</keyword>
<accession>A0ABP2YMW3</accession>
<evidence type="ECO:0000313" key="3">
    <source>
        <dbReference type="Proteomes" id="UP000016646"/>
    </source>
</evidence>
<dbReference type="PANTHER" id="PTHR41786:SF1">
    <property type="entry name" value="6-HYDROXYMETHYLPTERIN DIPHOSPHOKINASE MPTE-LIKE DOMAIN-CONTAINING PROTEIN"/>
    <property type="match status" value="1"/>
</dbReference>
<dbReference type="PANTHER" id="PTHR41786">
    <property type="entry name" value="MOTILITY ACCESSORY FACTOR MAF"/>
    <property type="match status" value="1"/>
</dbReference>
<comment type="caution">
    <text evidence="2">The sequence shown here is derived from an EMBL/GenBank/DDBJ whole genome shotgun (WGS) entry which is preliminary data.</text>
</comment>
<proteinExistence type="predicted"/>
<reference evidence="2 3" key="1">
    <citation type="submission" date="2013-08" db="EMBL/GenBank/DDBJ databases">
        <authorList>
            <person name="Durkin A.S."/>
            <person name="Haft D.R."/>
            <person name="McCorrison J."/>
            <person name="Torralba M."/>
            <person name="Gillis M."/>
            <person name="Haft D.H."/>
            <person name="Methe B."/>
            <person name="Sutton G."/>
            <person name="Nelson K.E."/>
        </authorList>
    </citation>
    <scope>NUCLEOTIDE SEQUENCE [LARGE SCALE GENOMIC DNA]</scope>
    <source>
        <strain evidence="2 3">ATCC 35536</strain>
    </source>
</reference>
<dbReference type="InterPro" id="IPR002826">
    <property type="entry name" value="MptE-like"/>
</dbReference>
<dbReference type="Pfam" id="PF01973">
    <property type="entry name" value="MptE-like"/>
    <property type="match status" value="1"/>
</dbReference>